<evidence type="ECO:0000313" key="1">
    <source>
        <dbReference type="EMBL" id="KAJ9115748.1"/>
    </source>
</evidence>
<accession>A0ACC2WVF0</accession>
<keyword evidence="2" id="KW-1185">Reference proteome</keyword>
<sequence length="85" mass="8999">MSRMSSNTFTQFTNSLTTTARHQARTFQQASTPKQLRTIAYLVFALLVVWFLGGWFWGMVVGKGGTVSGGGVGVGVVGDEGGLGL</sequence>
<evidence type="ECO:0000313" key="2">
    <source>
        <dbReference type="Proteomes" id="UP001234202"/>
    </source>
</evidence>
<dbReference type="Proteomes" id="UP001234202">
    <property type="component" value="Unassembled WGS sequence"/>
</dbReference>
<organism evidence="1 2">
    <name type="scientific">Naganishia onofrii</name>
    <dbReference type="NCBI Taxonomy" id="1851511"/>
    <lineage>
        <taxon>Eukaryota</taxon>
        <taxon>Fungi</taxon>
        <taxon>Dikarya</taxon>
        <taxon>Basidiomycota</taxon>
        <taxon>Agaricomycotina</taxon>
        <taxon>Tremellomycetes</taxon>
        <taxon>Filobasidiales</taxon>
        <taxon>Filobasidiaceae</taxon>
        <taxon>Naganishia</taxon>
    </lineage>
</organism>
<gene>
    <name evidence="1" type="ORF">QFC24_006931</name>
</gene>
<name>A0ACC2WVF0_9TREE</name>
<protein>
    <submittedName>
        <fullName evidence="1">Uncharacterized protein</fullName>
    </submittedName>
</protein>
<proteinExistence type="predicted"/>
<reference evidence="1" key="1">
    <citation type="submission" date="2023-04" db="EMBL/GenBank/DDBJ databases">
        <title>Draft Genome sequencing of Naganishia species isolated from polar environments using Oxford Nanopore Technology.</title>
        <authorList>
            <person name="Leo P."/>
            <person name="Venkateswaran K."/>
        </authorList>
    </citation>
    <scope>NUCLEOTIDE SEQUENCE</scope>
    <source>
        <strain evidence="1">DBVPG 5303</strain>
    </source>
</reference>
<dbReference type="EMBL" id="JASBWV010000042">
    <property type="protein sequence ID" value="KAJ9115748.1"/>
    <property type="molecule type" value="Genomic_DNA"/>
</dbReference>
<comment type="caution">
    <text evidence="1">The sequence shown here is derived from an EMBL/GenBank/DDBJ whole genome shotgun (WGS) entry which is preliminary data.</text>
</comment>